<accession>A0A0E9V8R7</accession>
<name>A0A0E9V8R7_ANGAN</name>
<protein>
    <submittedName>
        <fullName evidence="1">Uncharacterized protein</fullName>
    </submittedName>
</protein>
<sequence>MSIHSSPPPSSWRYSCFRLMDTPQSETILCKMLICLGSLPPSQTLVKISNKFNTSTSVCINITMQHTWRQ</sequence>
<dbReference type="AlphaFoldDB" id="A0A0E9V8R7"/>
<organism evidence="1">
    <name type="scientific">Anguilla anguilla</name>
    <name type="common">European freshwater eel</name>
    <name type="synonym">Muraena anguilla</name>
    <dbReference type="NCBI Taxonomy" id="7936"/>
    <lineage>
        <taxon>Eukaryota</taxon>
        <taxon>Metazoa</taxon>
        <taxon>Chordata</taxon>
        <taxon>Craniata</taxon>
        <taxon>Vertebrata</taxon>
        <taxon>Euteleostomi</taxon>
        <taxon>Actinopterygii</taxon>
        <taxon>Neopterygii</taxon>
        <taxon>Teleostei</taxon>
        <taxon>Anguilliformes</taxon>
        <taxon>Anguillidae</taxon>
        <taxon>Anguilla</taxon>
    </lineage>
</organism>
<proteinExistence type="predicted"/>
<reference evidence="1" key="1">
    <citation type="submission" date="2014-11" db="EMBL/GenBank/DDBJ databases">
        <authorList>
            <person name="Amaro Gonzalez C."/>
        </authorList>
    </citation>
    <scope>NUCLEOTIDE SEQUENCE</scope>
</reference>
<dbReference type="EMBL" id="GBXM01034073">
    <property type="protein sequence ID" value="JAH74504.1"/>
    <property type="molecule type" value="Transcribed_RNA"/>
</dbReference>
<reference evidence="1" key="2">
    <citation type="journal article" date="2015" name="Fish Shellfish Immunol.">
        <title>Early steps in the European eel (Anguilla anguilla)-Vibrio vulnificus interaction in the gills: Role of the RtxA13 toxin.</title>
        <authorList>
            <person name="Callol A."/>
            <person name="Pajuelo D."/>
            <person name="Ebbesson L."/>
            <person name="Teles M."/>
            <person name="MacKenzie S."/>
            <person name="Amaro C."/>
        </authorList>
    </citation>
    <scope>NUCLEOTIDE SEQUENCE</scope>
</reference>
<evidence type="ECO:0000313" key="1">
    <source>
        <dbReference type="EMBL" id="JAH74504.1"/>
    </source>
</evidence>